<dbReference type="CDD" id="cd14265">
    <property type="entry name" value="UDPK_IM_like"/>
    <property type="match status" value="1"/>
</dbReference>
<dbReference type="InterPro" id="IPR036945">
    <property type="entry name" value="DAGK_sf"/>
</dbReference>
<dbReference type="Proteomes" id="UP000218263">
    <property type="component" value="Chromosome"/>
</dbReference>
<feature type="binding site" evidence="18">
    <location>
        <position position="70"/>
    </location>
    <ligand>
        <name>a divalent metal cation</name>
        <dbReference type="ChEBI" id="CHEBI:60240"/>
    </ligand>
</feature>
<dbReference type="KEGG" id="mgot:MgSA37_01653"/>
<dbReference type="GO" id="GO:0005524">
    <property type="term" value="F:ATP binding"/>
    <property type="evidence" value="ECO:0007669"/>
    <property type="project" value="UniProtKB-KW"/>
</dbReference>
<keyword evidence="11" id="KW-0443">Lipid metabolism</keyword>
<keyword evidence="5 19" id="KW-0808">Transferase</keyword>
<dbReference type="EMBL" id="AP017313">
    <property type="protein sequence ID" value="BAU53485.1"/>
    <property type="molecule type" value="Genomic_DNA"/>
</dbReference>
<evidence type="ECO:0000256" key="11">
    <source>
        <dbReference type="ARBA" id="ARBA00023098"/>
    </source>
</evidence>
<keyword evidence="18" id="KW-0460">Magnesium</keyword>
<evidence type="ECO:0000256" key="6">
    <source>
        <dbReference type="ARBA" id="ARBA00022692"/>
    </source>
</evidence>
<dbReference type="RefSeq" id="WP_096351070.1">
    <property type="nucleotide sequence ID" value="NZ_AP017313.1"/>
</dbReference>
<keyword evidence="18" id="KW-0479">Metal-binding</keyword>
<dbReference type="GO" id="GO:0005886">
    <property type="term" value="C:plasma membrane"/>
    <property type="evidence" value="ECO:0007669"/>
    <property type="project" value="UniProtKB-SubCell"/>
</dbReference>
<comment type="subcellular location">
    <subcellularLocation>
        <location evidence="1">Cell membrane</location>
        <topology evidence="1">Multi-pass membrane protein</topology>
    </subcellularLocation>
</comment>
<dbReference type="InterPro" id="IPR033717">
    <property type="entry name" value="UDPK"/>
</dbReference>
<keyword evidence="6" id="KW-0812">Transmembrane</keyword>
<dbReference type="GO" id="GO:0036433">
    <property type="term" value="F:di-trans, poly-cis-undecaprenol kinase activity"/>
    <property type="evidence" value="ECO:0007669"/>
    <property type="project" value="UniProtKB-EC"/>
</dbReference>
<evidence type="ECO:0000256" key="4">
    <source>
        <dbReference type="ARBA" id="ARBA00022516"/>
    </source>
</evidence>
<feature type="binding site" evidence="17">
    <location>
        <position position="70"/>
    </location>
    <ligand>
        <name>ATP</name>
        <dbReference type="ChEBI" id="CHEBI:30616"/>
    </ligand>
</feature>
<evidence type="ECO:0000256" key="2">
    <source>
        <dbReference type="ARBA" id="ARBA00005967"/>
    </source>
</evidence>
<evidence type="ECO:0000256" key="18">
    <source>
        <dbReference type="PIRSR" id="PIRSR600829-4"/>
    </source>
</evidence>
<dbReference type="PANTHER" id="PTHR34299:SF1">
    <property type="entry name" value="DIACYLGLYCEROL KINASE"/>
    <property type="match status" value="1"/>
</dbReference>
<dbReference type="EC" id="2.7.1.66" evidence="19"/>
<dbReference type="Pfam" id="PF01219">
    <property type="entry name" value="DAGK_prokar"/>
    <property type="match status" value="1"/>
</dbReference>
<dbReference type="GO" id="GO:0046872">
    <property type="term" value="F:metal ion binding"/>
    <property type="evidence" value="ECO:0007669"/>
    <property type="project" value="UniProtKB-KW"/>
</dbReference>
<keyword evidence="10" id="KW-1133">Transmembrane helix</keyword>
<keyword evidence="3" id="KW-1003">Cell membrane</keyword>
<keyword evidence="14" id="KW-1208">Phospholipid metabolism</keyword>
<comment type="similarity">
    <text evidence="2">Belongs to the bacterial diacylglycerol kinase family.</text>
</comment>
<dbReference type="GO" id="GO:0008654">
    <property type="term" value="P:phospholipid biosynthetic process"/>
    <property type="evidence" value="ECO:0007669"/>
    <property type="project" value="UniProtKB-KW"/>
</dbReference>
<keyword evidence="7 17" id="KW-0547">Nucleotide-binding</keyword>
<organism evidence="19 20">
    <name type="scientific">Mucilaginibacter gotjawali</name>
    <dbReference type="NCBI Taxonomy" id="1550579"/>
    <lineage>
        <taxon>Bacteria</taxon>
        <taxon>Pseudomonadati</taxon>
        <taxon>Bacteroidota</taxon>
        <taxon>Sphingobacteriia</taxon>
        <taxon>Sphingobacteriales</taxon>
        <taxon>Sphingobacteriaceae</taxon>
        <taxon>Mucilaginibacter</taxon>
    </lineage>
</organism>
<dbReference type="PANTHER" id="PTHR34299">
    <property type="entry name" value="DIACYLGLYCEROL KINASE"/>
    <property type="match status" value="1"/>
</dbReference>
<protein>
    <submittedName>
        <fullName evidence="19">Undecaprenol kinase</fullName>
        <ecNumber evidence="19">2.7.1.66</ecNumber>
    </submittedName>
</protein>
<proteinExistence type="inferred from homology"/>
<feature type="binding site" evidence="17">
    <location>
        <begin position="88"/>
        <end position="89"/>
    </location>
    <ligand>
        <name>ATP</name>
        <dbReference type="ChEBI" id="CHEBI:30616"/>
    </ligand>
</feature>
<evidence type="ECO:0000256" key="3">
    <source>
        <dbReference type="ARBA" id="ARBA00022475"/>
    </source>
</evidence>
<evidence type="ECO:0000256" key="10">
    <source>
        <dbReference type="ARBA" id="ARBA00022989"/>
    </source>
</evidence>
<keyword evidence="8 19" id="KW-0418">Kinase</keyword>
<evidence type="ECO:0000256" key="12">
    <source>
        <dbReference type="ARBA" id="ARBA00023136"/>
    </source>
</evidence>
<feature type="binding site" evidence="17">
    <location>
        <position position="10"/>
    </location>
    <ligand>
        <name>ATP</name>
        <dbReference type="ChEBI" id="CHEBI:30616"/>
    </ligand>
</feature>
<evidence type="ECO:0000256" key="8">
    <source>
        <dbReference type="ARBA" id="ARBA00022777"/>
    </source>
</evidence>
<dbReference type="Gene3D" id="1.10.287.3610">
    <property type="match status" value="1"/>
</dbReference>
<feature type="active site" description="Proton acceptor" evidence="15">
    <location>
        <position position="63"/>
    </location>
</feature>
<evidence type="ECO:0000313" key="20">
    <source>
        <dbReference type="Proteomes" id="UP000218263"/>
    </source>
</evidence>
<keyword evidence="13" id="KW-0594">Phospholipid biosynthesis</keyword>
<dbReference type="InterPro" id="IPR000829">
    <property type="entry name" value="DAGK"/>
</dbReference>
<evidence type="ECO:0000256" key="17">
    <source>
        <dbReference type="PIRSR" id="PIRSR600829-3"/>
    </source>
</evidence>
<keyword evidence="12" id="KW-0472">Membrane</keyword>
<dbReference type="OrthoDB" id="1493837at2"/>
<comment type="cofactor">
    <cofactor evidence="18">
        <name>Mg(2+)</name>
        <dbReference type="ChEBI" id="CHEBI:18420"/>
    </cofactor>
    <text evidence="18">Mn(2+), Zn(2+), Cd(2+) and Co(2+) support activity to lesser extents.</text>
</comment>
<accession>A0A110B292</accession>
<evidence type="ECO:0000256" key="7">
    <source>
        <dbReference type="ARBA" id="ARBA00022741"/>
    </source>
</evidence>
<evidence type="ECO:0000256" key="5">
    <source>
        <dbReference type="ARBA" id="ARBA00022679"/>
    </source>
</evidence>
<evidence type="ECO:0000256" key="9">
    <source>
        <dbReference type="ARBA" id="ARBA00022840"/>
    </source>
</evidence>
<evidence type="ECO:0000256" key="13">
    <source>
        <dbReference type="ARBA" id="ARBA00023209"/>
    </source>
</evidence>
<evidence type="ECO:0000256" key="14">
    <source>
        <dbReference type="ARBA" id="ARBA00023264"/>
    </source>
</evidence>
<keyword evidence="9 17" id="KW-0067">ATP-binding</keyword>
<evidence type="ECO:0000256" key="15">
    <source>
        <dbReference type="PIRSR" id="PIRSR600829-1"/>
    </source>
</evidence>
<dbReference type="AlphaFoldDB" id="A0A110B292"/>
<keyword evidence="4" id="KW-0444">Lipid biosynthesis</keyword>
<reference evidence="19 20" key="1">
    <citation type="submission" date="2015-12" db="EMBL/GenBank/DDBJ databases">
        <title>Genome sequence of Mucilaginibacter gotjawali.</title>
        <authorList>
            <person name="Lee J.S."/>
            <person name="Lee K.C."/>
            <person name="Kim K.K."/>
            <person name="Lee B.W."/>
        </authorList>
    </citation>
    <scope>NUCLEOTIDE SEQUENCE [LARGE SCALE GENOMIC DNA]</scope>
    <source>
        <strain evidence="19 20">SA3-7</strain>
    </source>
</reference>
<name>A0A110B292_9SPHI</name>
<evidence type="ECO:0000313" key="19">
    <source>
        <dbReference type="EMBL" id="BAU53485.1"/>
    </source>
</evidence>
<evidence type="ECO:0000256" key="16">
    <source>
        <dbReference type="PIRSR" id="PIRSR600829-2"/>
    </source>
</evidence>
<gene>
    <name evidence="19" type="primary">dgkA</name>
    <name evidence="19" type="ORF">MgSA37_01653</name>
</gene>
<keyword evidence="20" id="KW-1185">Reference proteome</keyword>
<sequence length="119" mass="13194">MKKLFRSFGYAFKGIAYTTKTQLNFRIHLGVTAVAVLLGIWLQISVSEWQWIAVCIALVLVTEIFNTMIETLVDLVSPGYNEKAGHIKDMSAGAVVIAALFALITGIIIFLPRLLLLIR</sequence>
<feature type="binding site" evidence="16">
    <location>
        <position position="63"/>
    </location>
    <ligand>
        <name>substrate</name>
    </ligand>
</feature>
<evidence type="ECO:0000256" key="1">
    <source>
        <dbReference type="ARBA" id="ARBA00004651"/>
    </source>
</evidence>